<protein>
    <recommendedName>
        <fullName evidence="2">Thioredoxin domain-containing protein</fullName>
    </recommendedName>
</protein>
<dbReference type="EMBL" id="CP163440">
    <property type="protein sequence ID" value="XDQ66695.1"/>
    <property type="molecule type" value="Genomic_DNA"/>
</dbReference>
<evidence type="ECO:0000259" key="2">
    <source>
        <dbReference type="PROSITE" id="PS51352"/>
    </source>
</evidence>
<name>A0AB39SLV1_9ACTN</name>
<feature type="domain" description="Thioredoxin" evidence="2">
    <location>
        <begin position="35"/>
        <end position="192"/>
    </location>
</feature>
<dbReference type="PANTHER" id="PTHR11781:SF22">
    <property type="entry name" value="TYPE I IODOTHYRONINE DEIODINASE"/>
    <property type="match status" value="1"/>
</dbReference>
<evidence type="ECO:0000256" key="1">
    <source>
        <dbReference type="SAM" id="Phobius"/>
    </source>
</evidence>
<proteinExistence type="predicted"/>
<reference evidence="3" key="1">
    <citation type="submission" date="2024-07" db="EMBL/GenBank/DDBJ databases">
        <authorList>
            <person name="Yu S.T."/>
        </authorList>
    </citation>
    <scope>NUCLEOTIDE SEQUENCE</scope>
    <source>
        <strain evidence="3">R35</strain>
    </source>
</reference>
<keyword evidence="1" id="KW-0812">Transmembrane</keyword>
<feature type="transmembrane region" description="Helical" evidence="1">
    <location>
        <begin position="253"/>
        <end position="275"/>
    </location>
</feature>
<gene>
    <name evidence="3" type="ORF">AB5J50_40865</name>
</gene>
<sequence>MTTARTTRGEGTRYRIDRPTFADIMRDLRIPGGDLGAGDRIPHIDLPTTDAGRFSSESIAADGRAVLLVFGSLTCPVTESAGRGLLDLHRTYGDAIRFVVVNVREAHPGADTPQPRMIDEKMRNARALKSHHGFGFEVVVDGIDGTVHRAFGTRPSSAYIIDPSGTIVFRAHWSNRLEPLEEALRAVVAGRAPSPTNVGQTTRALTRMTAYADTALAAAGRGALRDFWRAAPPVAAMITLSRLFRSLPSERRVAPTVAITLALCAAAVSAGLLVLQ</sequence>
<dbReference type="GO" id="GO:0004800">
    <property type="term" value="F:thyroxine 5'-deiodinase activity"/>
    <property type="evidence" value="ECO:0007669"/>
    <property type="project" value="InterPro"/>
</dbReference>
<dbReference type="PROSITE" id="PS51352">
    <property type="entry name" value="THIOREDOXIN_2"/>
    <property type="match status" value="1"/>
</dbReference>
<dbReference type="RefSeq" id="WP_369263682.1">
    <property type="nucleotide sequence ID" value="NZ_CP163440.1"/>
</dbReference>
<dbReference type="AlphaFoldDB" id="A0AB39SLV1"/>
<evidence type="ECO:0000313" key="3">
    <source>
        <dbReference type="EMBL" id="XDQ66695.1"/>
    </source>
</evidence>
<dbReference type="InterPro" id="IPR000643">
    <property type="entry name" value="Iodothyronine_deiodinase"/>
</dbReference>
<keyword evidence="1" id="KW-0472">Membrane</keyword>
<organism evidence="3">
    <name type="scientific">Streptomyces sp. R35</name>
    <dbReference type="NCBI Taxonomy" id="3238630"/>
    <lineage>
        <taxon>Bacteria</taxon>
        <taxon>Bacillati</taxon>
        <taxon>Actinomycetota</taxon>
        <taxon>Actinomycetes</taxon>
        <taxon>Kitasatosporales</taxon>
        <taxon>Streptomycetaceae</taxon>
        <taxon>Streptomyces</taxon>
    </lineage>
</organism>
<dbReference type="InterPro" id="IPR036249">
    <property type="entry name" value="Thioredoxin-like_sf"/>
</dbReference>
<accession>A0AB39SLV1</accession>
<dbReference type="SUPFAM" id="SSF52833">
    <property type="entry name" value="Thioredoxin-like"/>
    <property type="match status" value="1"/>
</dbReference>
<dbReference type="PANTHER" id="PTHR11781">
    <property type="entry name" value="IODOTHYRONINE DEIODINASE"/>
    <property type="match status" value="1"/>
</dbReference>
<keyword evidence="1" id="KW-1133">Transmembrane helix</keyword>
<dbReference type="Gene3D" id="3.40.30.10">
    <property type="entry name" value="Glutaredoxin"/>
    <property type="match status" value="1"/>
</dbReference>
<dbReference type="InterPro" id="IPR013766">
    <property type="entry name" value="Thioredoxin_domain"/>
</dbReference>